<keyword evidence="14" id="KW-0597">Phosphoprotein</keyword>
<dbReference type="InterPro" id="IPR011779">
    <property type="entry name" value="SO4_adenylTrfase_lsu"/>
</dbReference>
<dbReference type="SUPFAM" id="SSF50465">
    <property type="entry name" value="EF-Tu/eEF-1alpha/eIF2-gamma C-terminal domain"/>
    <property type="match status" value="1"/>
</dbReference>
<dbReference type="Pfam" id="PF22594">
    <property type="entry name" value="GTP-eEF1A_C"/>
    <property type="match status" value="1"/>
</dbReference>
<dbReference type="EC" id="2.7.1.25" evidence="14"/>
<keyword evidence="11" id="KW-0511">Multifunctional enzyme</keyword>
<comment type="similarity">
    <text evidence="3">In the C-terminal section; belongs to the APS kinase family.</text>
</comment>
<comment type="function">
    <text evidence="12">Proposed to provide activated sulfate for transfer to Nod factor. ATP sulfurylase may be the GTPase, regulating ATP sulfurylase activity.</text>
</comment>
<keyword evidence="14" id="KW-0418">Kinase</keyword>
<dbReference type="GO" id="GO:0004020">
    <property type="term" value="F:adenylylsulfate kinase activity"/>
    <property type="evidence" value="ECO:0007669"/>
    <property type="project" value="UniProtKB-UniRule"/>
</dbReference>
<dbReference type="Proteomes" id="UP000002696">
    <property type="component" value="Chromosome"/>
</dbReference>
<evidence type="ECO:0000256" key="1">
    <source>
        <dbReference type="ARBA" id="ARBA00001823"/>
    </source>
</evidence>
<dbReference type="InterPro" id="IPR059117">
    <property type="entry name" value="APS_kinase_dom"/>
</dbReference>
<dbReference type="InterPro" id="IPR002891">
    <property type="entry name" value="APS"/>
</dbReference>
<comment type="pathway">
    <text evidence="14">Sulfur metabolism; hydrogen sulfide biosynthesis; sulfite from sulfate: step 2/3.</text>
</comment>
<dbReference type="InterPro" id="IPR000795">
    <property type="entry name" value="T_Tr_GTP-bd_dom"/>
</dbReference>
<protein>
    <recommendedName>
        <fullName evidence="14">Adenylyl-sulfate kinase</fullName>
        <ecNumber evidence="14">2.7.1.25</ecNumber>
    </recommendedName>
    <alternativeName>
        <fullName evidence="14">APS kinase</fullName>
    </alternativeName>
    <alternativeName>
        <fullName evidence="14">ATP adenosine-5'-phosphosulfate 3'-phosphotransferase</fullName>
    </alternativeName>
    <alternativeName>
        <fullName evidence="14">Adenosine-5'-phosphosulfate kinase</fullName>
    </alternativeName>
</protein>
<dbReference type="KEGG" id="bsb:Bresu_1492"/>
<dbReference type="InterPro" id="IPR027417">
    <property type="entry name" value="P-loop_NTPase"/>
</dbReference>
<dbReference type="OrthoDB" id="9804504at2"/>
<dbReference type="PRINTS" id="PR00315">
    <property type="entry name" value="ELONGATNFCT"/>
</dbReference>
<dbReference type="SUPFAM" id="SSF52540">
    <property type="entry name" value="P-loop containing nucleoside triphosphate hydrolases"/>
    <property type="match status" value="2"/>
</dbReference>
<evidence type="ECO:0000256" key="14">
    <source>
        <dbReference type="HAMAP-Rule" id="MF_00065"/>
    </source>
</evidence>
<keyword evidence="17" id="KW-1185">Reference proteome</keyword>
<dbReference type="HAMAP" id="MF_00065">
    <property type="entry name" value="Adenylyl_sulf_kinase"/>
    <property type="match status" value="1"/>
</dbReference>
<gene>
    <name evidence="14" type="primary">cysC</name>
    <name evidence="16" type="ordered locus">Bresu_1492</name>
</gene>
<dbReference type="GO" id="GO:0005524">
    <property type="term" value="F:ATP binding"/>
    <property type="evidence" value="ECO:0007669"/>
    <property type="project" value="UniProtKB-UniRule"/>
</dbReference>
<keyword evidence="8 14" id="KW-0547">Nucleotide-binding</keyword>
<dbReference type="GO" id="GO:0003924">
    <property type="term" value="F:GTPase activity"/>
    <property type="evidence" value="ECO:0007669"/>
    <property type="project" value="InterPro"/>
</dbReference>
<dbReference type="CDD" id="cd02027">
    <property type="entry name" value="APSK"/>
    <property type="match status" value="1"/>
</dbReference>
<dbReference type="FunFam" id="3.40.50.300:FF:000119">
    <property type="entry name" value="Sulfate adenylyltransferase subunit 1"/>
    <property type="match status" value="1"/>
</dbReference>
<dbReference type="GO" id="GO:0004781">
    <property type="term" value="F:sulfate adenylyltransferase (ATP) activity"/>
    <property type="evidence" value="ECO:0007669"/>
    <property type="project" value="UniProtKB-EC"/>
</dbReference>
<dbReference type="InterPro" id="IPR044139">
    <property type="entry name" value="CysN_NoDQ_III"/>
</dbReference>
<dbReference type="InParanoid" id="D9QGI7"/>
<dbReference type="PROSITE" id="PS00301">
    <property type="entry name" value="G_TR_1"/>
    <property type="match status" value="1"/>
</dbReference>
<dbReference type="Gene3D" id="3.40.50.300">
    <property type="entry name" value="P-loop containing nucleotide triphosphate hydrolases"/>
    <property type="match status" value="2"/>
</dbReference>
<evidence type="ECO:0000256" key="13">
    <source>
        <dbReference type="ARBA" id="ARBA00049370"/>
    </source>
</evidence>
<reference evidence="17" key="1">
    <citation type="journal article" date="2011" name="J. Bacteriol.">
        <title>Genome sequences of eight morphologically diverse alphaproteobacteria.</title>
        <authorList>
            <consortium name="US DOE Joint Genome Institute"/>
            <person name="Brown P.J."/>
            <person name="Kysela D.T."/>
            <person name="Buechlein A."/>
            <person name="Hemmerich C."/>
            <person name="Brun Y.V."/>
        </authorList>
    </citation>
    <scope>NUCLEOTIDE SEQUENCE [LARGE SCALE GENOMIC DNA]</scope>
    <source>
        <strain evidence="17">ATCC 15264 / DSM 4735 / LMG 14903 / NBRC 16000 / CB 81</strain>
    </source>
</reference>
<evidence type="ECO:0000256" key="5">
    <source>
        <dbReference type="ARBA" id="ARBA00011760"/>
    </source>
</evidence>
<evidence type="ECO:0000256" key="7">
    <source>
        <dbReference type="ARBA" id="ARBA00022695"/>
    </source>
</evidence>
<dbReference type="InterPro" id="IPR054696">
    <property type="entry name" value="GTP-eEF1A_C"/>
</dbReference>
<evidence type="ECO:0000256" key="8">
    <source>
        <dbReference type="ARBA" id="ARBA00022741"/>
    </source>
</evidence>
<dbReference type="UniPathway" id="UPA00140">
    <property type="reaction ID" value="UER00205"/>
</dbReference>
<comment type="catalytic activity">
    <reaction evidence="1 14">
        <text>adenosine 5'-phosphosulfate + ATP = 3'-phosphoadenylyl sulfate + ADP + H(+)</text>
        <dbReference type="Rhea" id="RHEA:24152"/>
        <dbReference type="ChEBI" id="CHEBI:15378"/>
        <dbReference type="ChEBI" id="CHEBI:30616"/>
        <dbReference type="ChEBI" id="CHEBI:58243"/>
        <dbReference type="ChEBI" id="CHEBI:58339"/>
        <dbReference type="ChEBI" id="CHEBI:456216"/>
        <dbReference type="EC" id="2.7.1.25"/>
    </reaction>
</comment>
<feature type="domain" description="Tr-type G" evidence="15">
    <location>
        <begin position="18"/>
        <end position="233"/>
    </location>
</feature>
<dbReference type="InterPro" id="IPR031157">
    <property type="entry name" value="G_TR_CS"/>
</dbReference>
<dbReference type="CDD" id="cd03695">
    <property type="entry name" value="CysN_NodQ_II"/>
    <property type="match status" value="1"/>
</dbReference>
<accession>D9QGI7</accession>
<keyword evidence="7 16" id="KW-0548">Nucleotidyltransferase</keyword>
<evidence type="ECO:0000256" key="10">
    <source>
        <dbReference type="ARBA" id="ARBA00023134"/>
    </source>
</evidence>
<evidence type="ECO:0000256" key="9">
    <source>
        <dbReference type="ARBA" id="ARBA00022840"/>
    </source>
</evidence>
<evidence type="ECO:0000256" key="12">
    <source>
        <dbReference type="ARBA" id="ARBA00024872"/>
    </source>
</evidence>
<evidence type="ECO:0000259" key="15">
    <source>
        <dbReference type="PROSITE" id="PS51722"/>
    </source>
</evidence>
<keyword evidence="6 14" id="KW-0808">Transferase</keyword>
<evidence type="ECO:0000256" key="11">
    <source>
        <dbReference type="ARBA" id="ARBA00023268"/>
    </source>
</evidence>
<evidence type="ECO:0000313" key="17">
    <source>
        <dbReference type="Proteomes" id="UP000002696"/>
    </source>
</evidence>
<feature type="active site" description="Phosphoserine intermediate" evidence="14">
    <location>
        <position position="526"/>
    </location>
</feature>
<dbReference type="STRING" id="633149.Bresu_1492"/>
<dbReference type="NCBIfam" id="TIGR00455">
    <property type="entry name" value="apsK"/>
    <property type="match status" value="1"/>
</dbReference>
<dbReference type="NCBIfam" id="TIGR02034">
    <property type="entry name" value="CysN"/>
    <property type="match status" value="1"/>
</dbReference>
<organism evidence="16 17">
    <name type="scientific">Brevundimonas subvibrioides (strain ATCC 15264 / DSM 4735 / LMG 14903 / NBRC 16000 / CB 81)</name>
    <name type="common">Caulobacter subvibrioides</name>
    <dbReference type="NCBI Taxonomy" id="633149"/>
    <lineage>
        <taxon>Bacteria</taxon>
        <taxon>Pseudomonadati</taxon>
        <taxon>Pseudomonadota</taxon>
        <taxon>Alphaproteobacteria</taxon>
        <taxon>Caulobacterales</taxon>
        <taxon>Caulobacteraceae</taxon>
        <taxon>Brevundimonas</taxon>
    </lineage>
</organism>
<keyword evidence="9 14" id="KW-0067">ATP-binding</keyword>
<dbReference type="CDD" id="cd04095">
    <property type="entry name" value="CysN_NoDQ_III"/>
    <property type="match status" value="1"/>
</dbReference>
<dbReference type="eggNOG" id="COG2895">
    <property type="taxonomic scope" value="Bacteria"/>
</dbReference>
<dbReference type="HOGENOM" id="CLU_007265_5_3_5"/>
<proteinExistence type="inferred from homology"/>
<comment type="subunit">
    <text evidence="5">Sulfate-activating enzymes, NodP and NodQ, may be physically associated.</text>
</comment>
<evidence type="ECO:0000256" key="6">
    <source>
        <dbReference type="ARBA" id="ARBA00022679"/>
    </source>
</evidence>
<sequence>MDGSTLAVRPPRPPAGSRDLLRFLTCGSVDDGKSTLIGRLLFDLGQVPDDQLVTLNRDSRRFGTDGDAADYALLLDGLSAEREQGITIDVAYRYFSSPRRSFIVADTPGHAQYTRNMATGASTCDLAVILVDATKGLSEQTRRHSRIVALFGIRQVILAVNKMDAVNGDAAVFDAIASAYAGVALEQGLTRVTAIPISARHGHNLVRRSASTPWYTGPTLIEALETADTQAPGHDAPFRLPVQYVSRPDQTFRGYSGSIASGRIAVGDPVVVAPSGRAARVARIVCAGEWAEDAGAGDAVTLVLDQDIDIARGDVLAPPADRPSAVDRFSARLLWMDEAPLDPARSYLLRIGTALVPARVTATDDAASLVLNEIGDRIIHTSGRVAFDVFADHPGTGALILIDRDTHATVAAGIALAALDQPGDIHRVAPAVDRAARERRNGHGGAVVWMTGLSGSGKSTIAAALERRLHAAGVRTVVLDGDNLRHGLNRDLGFSDTDRSENVRRVAEVAHLFAETGVVAICALISPTHAQRAQARSICGDTPFLEVFVNTPLDLCRARDPKALYARADAGAVVGLTGVGSTYEPPLAPDLILPTADLTPEAAARAVADQLTGLGVTRAI</sequence>
<dbReference type="InterPro" id="IPR009000">
    <property type="entry name" value="Transl_B-barrel_sf"/>
</dbReference>
<dbReference type="GO" id="GO:0000103">
    <property type="term" value="P:sulfate assimilation"/>
    <property type="evidence" value="ECO:0007669"/>
    <property type="project" value="UniProtKB-UniRule"/>
</dbReference>
<feature type="binding site" evidence="14">
    <location>
        <begin position="452"/>
        <end position="459"/>
    </location>
    <ligand>
        <name>ATP</name>
        <dbReference type="ChEBI" id="CHEBI:30616"/>
    </ligand>
</feature>
<dbReference type="eggNOG" id="COG0529">
    <property type="taxonomic scope" value="Bacteria"/>
</dbReference>
<dbReference type="PANTHER" id="PTHR23115">
    <property type="entry name" value="TRANSLATION FACTOR"/>
    <property type="match status" value="1"/>
</dbReference>
<dbReference type="GO" id="GO:0070814">
    <property type="term" value="P:hydrogen sulfide biosynthetic process"/>
    <property type="evidence" value="ECO:0007669"/>
    <property type="project" value="UniProtKB-UniRule"/>
</dbReference>
<evidence type="ECO:0000256" key="4">
    <source>
        <dbReference type="ARBA" id="ARBA00007237"/>
    </source>
</evidence>
<name>D9QGI7_BRESC</name>
<comment type="catalytic activity">
    <reaction evidence="13">
        <text>sulfate + ATP + H(+) = adenosine 5'-phosphosulfate + diphosphate</text>
        <dbReference type="Rhea" id="RHEA:18133"/>
        <dbReference type="ChEBI" id="CHEBI:15378"/>
        <dbReference type="ChEBI" id="CHEBI:16189"/>
        <dbReference type="ChEBI" id="CHEBI:30616"/>
        <dbReference type="ChEBI" id="CHEBI:33019"/>
        <dbReference type="ChEBI" id="CHEBI:58243"/>
        <dbReference type="EC" id="2.7.7.4"/>
    </reaction>
</comment>
<dbReference type="Pfam" id="PF00009">
    <property type="entry name" value="GTP_EFTU"/>
    <property type="match status" value="1"/>
</dbReference>
<dbReference type="InterPro" id="IPR050100">
    <property type="entry name" value="TRAFAC_GTPase_members"/>
</dbReference>
<dbReference type="EMBL" id="CP002102">
    <property type="protein sequence ID" value="ADL00803.1"/>
    <property type="molecule type" value="Genomic_DNA"/>
</dbReference>
<keyword evidence="10" id="KW-0342">GTP-binding</keyword>
<dbReference type="InterPro" id="IPR009001">
    <property type="entry name" value="Transl_elong_EF1A/Init_IF2_C"/>
</dbReference>
<comment type="function">
    <text evidence="14">Catalyzes the synthesis of activated sulfate.</text>
</comment>
<dbReference type="Gene3D" id="2.40.30.10">
    <property type="entry name" value="Translation factors"/>
    <property type="match status" value="2"/>
</dbReference>
<dbReference type="FunCoup" id="D9QGI7">
    <property type="interactions" value="360"/>
</dbReference>
<evidence type="ECO:0000256" key="2">
    <source>
        <dbReference type="ARBA" id="ARBA00002357"/>
    </source>
</evidence>
<dbReference type="Pfam" id="PF01583">
    <property type="entry name" value="APS_kinase"/>
    <property type="match status" value="1"/>
</dbReference>
<dbReference type="BioCyc" id="BSUB633149:G1GM8-1479-MONOMER"/>
<dbReference type="CDD" id="cd04166">
    <property type="entry name" value="CysN_ATPS"/>
    <property type="match status" value="1"/>
</dbReference>
<dbReference type="InterPro" id="IPR041757">
    <property type="entry name" value="CysN_GTP-bd"/>
</dbReference>
<evidence type="ECO:0000256" key="3">
    <source>
        <dbReference type="ARBA" id="ARBA00005438"/>
    </source>
</evidence>
<evidence type="ECO:0000313" key="16">
    <source>
        <dbReference type="EMBL" id="ADL00803.1"/>
    </source>
</evidence>
<dbReference type="NCBIfam" id="NF003013">
    <property type="entry name" value="PRK03846.1"/>
    <property type="match status" value="1"/>
</dbReference>
<dbReference type="NCBIfam" id="NF004035">
    <property type="entry name" value="PRK05506.1"/>
    <property type="match status" value="1"/>
</dbReference>
<dbReference type="SUPFAM" id="SSF50447">
    <property type="entry name" value="Translation proteins"/>
    <property type="match status" value="1"/>
</dbReference>
<dbReference type="GO" id="GO:0005525">
    <property type="term" value="F:GTP binding"/>
    <property type="evidence" value="ECO:0007669"/>
    <property type="project" value="UniProtKB-KW"/>
</dbReference>
<dbReference type="AlphaFoldDB" id="D9QGI7"/>
<comment type="similarity">
    <text evidence="4">In the N-terminal section; belongs to the TRAFAC class translation factor GTPase superfamily. Classic translation factor GTPase family. CysN/NodQ subfamily.</text>
</comment>
<dbReference type="InterPro" id="IPR044138">
    <property type="entry name" value="CysN_II"/>
</dbReference>
<comment type="function">
    <text evidence="2">APS kinase catalyzes the synthesis of activated sulfate.</text>
</comment>
<dbReference type="PROSITE" id="PS51722">
    <property type="entry name" value="G_TR_2"/>
    <property type="match status" value="1"/>
</dbReference>
<dbReference type="RefSeq" id="WP_013268906.1">
    <property type="nucleotide sequence ID" value="NC_014375.1"/>
</dbReference>
<comment type="similarity">
    <text evidence="14">Belongs to the APS kinase family.</text>
</comment>